<proteinExistence type="predicted"/>
<dbReference type="STRING" id="61595.SAMN05421644_10310"/>
<dbReference type="InterPro" id="IPR001453">
    <property type="entry name" value="MoaB/Mog_dom"/>
</dbReference>
<dbReference type="OrthoDB" id="9801454at2"/>
<evidence type="ECO:0000259" key="1">
    <source>
        <dbReference type="SMART" id="SM00852"/>
    </source>
</evidence>
<protein>
    <submittedName>
        <fullName evidence="2">Predicted nucleotide-utilizing enzyme</fullName>
    </submittedName>
</protein>
<dbReference type="Pfam" id="PF00994">
    <property type="entry name" value="MoCF_biosynth"/>
    <property type="match status" value="1"/>
</dbReference>
<sequence>MNHFIAVEHDDLDDETAAEPVAFGLIIIGDEVLNGARVDGHLAAFKRLIGERGHTLARYWLLPDDPDVLIAHLRFSMGRPEPVFVCGGIGATPDDHTRACAAAAAHVELARHPEAVQLIEDRFGAAAYPHRILMAELPAGAELIPNPVNQMPGFTLARHWFLPGFPSMAWPMAEWVLDQQFRRCLPLREVAVLVRGVPESTLIPLMEQLTLAYPELKHFSLPHLGTDPHIRFGFRGRVGLDDALAALCAALDAAQIDYSAAGADGERAR</sequence>
<dbReference type="EMBL" id="FNOW01000003">
    <property type="protein sequence ID" value="SDX40621.1"/>
    <property type="molecule type" value="Genomic_DNA"/>
</dbReference>
<dbReference type="Proteomes" id="UP000198672">
    <property type="component" value="Unassembled WGS sequence"/>
</dbReference>
<gene>
    <name evidence="2" type="ORF">SAMN05421644_10310</name>
</gene>
<dbReference type="AlphaFoldDB" id="A0A1H3BG01"/>
<dbReference type="PANTHER" id="PTHR13939:SF0">
    <property type="entry name" value="NMN AMIDOHYDROLASE-LIKE PROTEIN YFAY"/>
    <property type="match status" value="1"/>
</dbReference>
<evidence type="ECO:0000313" key="3">
    <source>
        <dbReference type="Proteomes" id="UP000198672"/>
    </source>
</evidence>
<keyword evidence="3" id="KW-1185">Reference proteome</keyword>
<dbReference type="RefSeq" id="WP_091331740.1">
    <property type="nucleotide sequence ID" value="NZ_FNOW01000003.1"/>
</dbReference>
<organism evidence="2 3">
    <name type="scientific">Allochromatium warmingii</name>
    <name type="common">Chromatium warmingii</name>
    <dbReference type="NCBI Taxonomy" id="61595"/>
    <lineage>
        <taxon>Bacteria</taxon>
        <taxon>Pseudomonadati</taxon>
        <taxon>Pseudomonadota</taxon>
        <taxon>Gammaproteobacteria</taxon>
        <taxon>Chromatiales</taxon>
        <taxon>Chromatiaceae</taxon>
        <taxon>Allochromatium</taxon>
    </lineage>
</organism>
<feature type="domain" description="MoaB/Mog" evidence="1">
    <location>
        <begin position="24"/>
        <end position="184"/>
    </location>
</feature>
<dbReference type="SMART" id="SM00852">
    <property type="entry name" value="MoCF_biosynth"/>
    <property type="match status" value="1"/>
</dbReference>
<dbReference type="Gene3D" id="3.40.980.10">
    <property type="entry name" value="MoaB/Mog-like domain"/>
    <property type="match status" value="1"/>
</dbReference>
<dbReference type="InterPro" id="IPR036425">
    <property type="entry name" value="MoaB/Mog-like_dom_sf"/>
</dbReference>
<name>A0A1H3BG01_ALLWA</name>
<dbReference type="SUPFAM" id="SSF53218">
    <property type="entry name" value="Molybdenum cofactor biosynthesis proteins"/>
    <property type="match status" value="1"/>
</dbReference>
<accession>A0A1H3BG01</accession>
<reference evidence="3" key="1">
    <citation type="submission" date="2016-10" db="EMBL/GenBank/DDBJ databases">
        <authorList>
            <person name="Varghese N."/>
            <person name="Submissions S."/>
        </authorList>
    </citation>
    <scope>NUCLEOTIDE SEQUENCE [LARGE SCALE GENOMIC DNA]</scope>
    <source>
        <strain evidence="3">DSM 173</strain>
    </source>
</reference>
<dbReference type="PANTHER" id="PTHR13939">
    <property type="entry name" value="NICOTINAMIDE-NUCLEOTIDE AMIDOHYDROLASE PNCC"/>
    <property type="match status" value="1"/>
</dbReference>
<dbReference type="InterPro" id="IPR050101">
    <property type="entry name" value="CinA"/>
</dbReference>
<evidence type="ECO:0000313" key="2">
    <source>
        <dbReference type="EMBL" id="SDX40621.1"/>
    </source>
</evidence>